<dbReference type="AlphaFoldDB" id="A0AB33WP37"/>
<dbReference type="EMBL" id="AHOT01000023">
    <property type="protein sequence ID" value="EIM14819.1"/>
    <property type="molecule type" value="Genomic_DNA"/>
</dbReference>
<dbReference type="Gene3D" id="1.20.1270.180">
    <property type="match status" value="1"/>
</dbReference>
<organism evidence="2 3">
    <name type="scientific">Pseudomonas chlororaphis O6</name>
    <dbReference type="NCBI Taxonomy" id="1037915"/>
    <lineage>
        <taxon>Bacteria</taxon>
        <taxon>Pseudomonadati</taxon>
        <taxon>Pseudomonadota</taxon>
        <taxon>Gammaproteobacteria</taxon>
        <taxon>Pseudomonadales</taxon>
        <taxon>Pseudomonadaceae</taxon>
        <taxon>Pseudomonas</taxon>
    </lineage>
</organism>
<dbReference type="RefSeq" id="WP_009049396.1">
    <property type="nucleotide sequence ID" value="NZ_CM001490.1"/>
</dbReference>
<dbReference type="Proteomes" id="UP000003790">
    <property type="component" value="Chromosome"/>
</dbReference>
<feature type="domain" description="Lysozyme inhibitor LprI-like N-terminal" evidence="1">
    <location>
        <begin position="222"/>
        <end position="307"/>
    </location>
</feature>
<comment type="caution">
    <text evidence="2">The sequence shown here is derived from an EMBL/GenBank/DDBJ whole genome shotgun (WGS) entry which is preliminary data.</text>
</comment>
<sequence>MSKTRDIIQEIGEIRQRRQFGSAMMELPFRLMTLEQAFQNHKDLDGELVRYFPVALIACVEGYFRMVIKDLIDSGEPYLTNAEKPASSIRLDFSVLRAVHGKAITVGELVAHGVQISRLEHINVTLSTILDTSFLKGLETVVDRWAHEIKGEAVAPILENPNDVFADVARTFELRHIICHEIASAYEIKLEEVARCFESCVAFLRASDEFISETLYPGAPLTQTDMNIAAGEALGAKRAELEETAKKLMARLDEAELKAFNESQDKWHQYCDAWADFVAGDRAAGGTIWPLIYAGAAQATVDMRIQEVRRFRRLSDSAGDLDNQDT</sequence>
<dbReference type="Pfam" id="PF07007">
    <property type="entry name" value="LprI"/>
    <property type="match status" value="1"/>
</dbReference>
<evidence type="ECO:0000313" key="2">
    <source>
        <dbReference type="EMBL" id="EIM14819.1"/>
    </source>
</evidence>
<evidence type="ECO:0000259" key="1">
    <source>
        <dbReference type="Pfam" id="PF07007"/>
    </source>
</evidence>
<name>A0AB33WP37_9PSED</name>
<protein>
    <recommendedName>
        <fullName evidence="1">Lysozyme inhibitor LprI-like N-terminal domain-containing protein</fullName>
    </recommendedName>
</protein>
<evidence type="ECO:0000313" key="3">
    <source>
        <dbReference type="Proteomes" id="UP000003790"/>
    </source>
</evidence>
<gene>
    <name evidence="2" type="ORF">PchlO6_3573</name>
</gene>
<reference evidence="2 3" key="1">
    <citation type="journal article" date="2012" name="PLoS Genet.">
        <title>Comparative Genomics of Plant-Associated Pseudomonas spp.: Insights into Diversity and Inheritance of Traits Involved in Multitrophic Interactions.</title>
        <authorList>
            <person name="Loper J.E."/>
            <person name="Hassan K.A."/>
            <person name="Mavrodi D.V."/>
            <person name="Davis E.W.II."/>
            <person name="Lim C.K."/>
            <person name="Shaffer B.T."/>
            <person name="Elbourne L.D."/>
            <person name="Stockwell V.O."/>
            <person name="Hartney S.L."/>
            <person name="Breakwell K."/>
            <person name="Henkels M.D."/>
            <person name="Tetu S.G."/>
            <person name="Rangel L.I."/>
            <person name="Kidarsa T.A."/>
            <person name="Wilson N.L."/>
            <person name="van de Mortel J.E."/>
            <person name="Song C."/>
            <person name="Blumhagen R."/>
            <person name="Radune D."/>
            <person name="Hostetler J.B."/>
            <person name="Brinkac L.M."/>
            <person name="Durkin A.S."/>
            <person name="Kluepfel D.A."/>
            <person name="Wechter W.P."/>
            <person name="Anderson A.J."/>
            <person name="Kim Y.C."/>
            <person name="Pierson L.S.III."/>
            <person name="Pierson E.A."/>
            <person name="Lindow S.E."/>
            <person name="Kobayashi D.Y."/>
            <person name="Raaijmakers J.M."/>
            <person name="Weller D.M."/>
            <person name="Thomashow L.S."/>
            <person name="Allen A.E."/>
            <person name="Paulsen I.T."/>
        </authorList>
    </citation>
    <scope>NUCLEOTIDE SEQUENCE [LARGE SCALE GENOMIC DNA]</scope>
    <source>
        <strain evidence="2 3">O6</strain>
    </source>
</reference>
<dbReference type="InterPro" id="IPR009739">
    <property type="entry name" value="LprI-like_N"/>
</dbReference>
<proteinExistence type="predicted"/>
<accession>A0AB33WP37</accession>